<reference evidence="10" key="2">
    <citation type="submission" date="2014-06" db="EMBL/GenBank/DDBJ databases">
        <title>The complete genome of Blastobotrys (Arxula) adeninivorans LS3 - a yeast of biotechnological interest.</title>
        <authorList>
            <person name="Kunze G."/>
            <person name="Gaillardin C."/>
            <person name="Czernicka M."/>
            <person name="Durrens P."/>
            <person name="Martin T."/>
            <person name="Boer E."/>
            <person name="Gabaldon T."/>
            <person name="Cruz J."/>
            <person name="Talla E."/>
            <person name="Marck C."/>
            <person name="Goffeau A."/>
            <person name="Barbe V."/>
            <person name="Baret P."/>
            <person name="Baronian K."/>
            <person name="Beier S."/>
            <person name="Bleykasten C."/>
            <person name="Bode R."/>
            <person name="Casaregola S."/>
            <person name="Despons L."/>
            <person name="Fairhead C."/>
            <person name="Giersberg M."/>
            <person name="Gierski P."/>
            <person name="Hahnel U."/>
            <person name="Hartmann A."/>
            <person name="Jankowska D."/>
            <person name="Jubin C."/>
            <person name="Jung P."/>
            <person name="Lafontaine I."/>
            <person name="Leh-Louis V."/>
            <person name="Lemaire M."/>
            <person name="Marcet-Houben M."/>
            <person name="Mascher M."/>
            <person name="Morel G."/>
            <person name="Richard G.-F."/>
            <person name="Riechen J."/>
            <person name="Sacerdot C."/>
            <person name="Sarkar A."/>
            <person name="Savel G."/>
            <person name="Schacherer J."/>
            <person name="Sherman D."/>
            <person name="Straub M.-L."/>
            <person name="Stein N."/>
            <person name="Thierry A."/>
            <person name="Trautwein-Schult A."/>
            <person name="Westhof E."/>
            <person name="Worch S."/>
            <person name="Dujon B."/>
            <person name="Souciet J.-L."/>
            <person name="Wincker P."/>
            <person name="Scholz U."/>
            <person name="Neuveglise N."/>
        </authorList>
    </citation>
    <scope>NUCLEOTIDE SEQUENCE</scope>
    <source>
        <strain evidence="10">LS3</strain>
    </source>
</reference>
<feature type="transmembrane region" description="Helical" evidence="8">
    <location>
        <begin position="426"/>
        <end position="445"/>
    </location>
</feature>
<evidence type="ECO:0000313" key="10">
    <source>
        <dbReference type="EMBL" id="CDP39113.1"/>
    </source>
</evidence>
<keyword evidence="6 8" id="KW-0472">Membrane</keyword>
<feature type="transmembrane region" description="Helical" evidence="8">
    <location>
        <begin position="143"/>
        <end position="162"/>
    </location>
</feature>
<dbReference type="PRINTS" id="PR00171">
    <property type="entry name" value="SUGRTRNSPORT"/>
</dbReference>
<dbReference type="GO" id="GO:0005351">
    <property type="term" value="F:carbohydrate:proton symporter activity"/>
    <property type="evidence" value="ECO:0007669"/>
    <property type="project" value="TreeGrafter"/>
</dbReference>
<name>A0A060TDT3_BLAAD</name>
<feature type="transmembrane region" description="Helical" evidence="8">
    <location>
        <begin position="77"/>
        <end position="96"/>
    </location>
</feature>
<evidence type="ECO:0000256" key="6">
    <source>
        <dbReference type="ARBA" id="ARBA00023136"/>
    </source>
</evidence>
<evidence type="ECO:0000256" key="2">
    <source>
        <dbReference type="ARBA" id="ARBA00010992"/>
    </source>
</evidence>
<feature type="transmembrane region" description="Helical" evidence="8">
    <location>
        <begin position="296"/>
        <end position="318"/>
    </location>
</feature>
<keyword evidence="4 8" id="KW-0812">Transmembrane</keyword>
<dbReference type="GO" id="GO:0016020">
    <property type="term" value="C:membrane"/>
    <property type="evidence" value="ECO:0007669"/>
    <property type="project" value="UniProtKB-SubCell"/>
</dbReference>
<dbReference type="InterPro" id="IPR005829">
    <property type="entry name" value="Sugar_transporter_CS"/>
</dbReference>
<dbReference type="InterPro" id="IPR003663">
    <property type="entry name" value="Sugar/inositol_transpt"/>
</dbReference>
<feature type="domain" description="Major facilitator superfamily (MFS) profile" evidence="9">
    <location>
        <begin position="10"/>
        <end position="449"/>
    </location>
</feature>
<proteinExistence type="inferred from homology"/>
<dbReference type="InterPro" id="IPR020846">
    <property type="entry name" value="MFS_dom"/>
</dbReference>
<dbReference type="PANTHER" id="PTHR48022">
    <property type="entry name" value="PLASTIDIC GLUCOSE TRANSPORTER 4"/>
    <property type="match status" value="1"/>
</dbReference>
<protein>
    <submittedName>
        <fullName evidence="10">ARAD1D50622p</fullName>
    </submittedName>
</protein>
<dbReference type="NCBIfam" id="TIGR00879">
    <property type="entry name" value="SP"/>
    <property type="match status" value="1"/>
</dbReference>
<keyword evidence="3 7" id="KW-0813">Transport</keyword>
<dbReference type="PhylomeDB" id="A0A060TDT3"/>
<dbReference type="InterPro" id="IPR050360">
    <property type="entry name" value="MFS_Sugar_Transporters"/>
</dbReference>
<evidence type="ECO:0000256" key="5">
    <source>
        <dbReference type="ARBA" id="ARBA00022989"/>
    </source>
</evidence>
<comment type="similarity">
    <text evidence="2 7">Belongs to the major facilitator superfamily. Sugar transporter (TC 2.A.1.1) family.</text>
</comment>
<evidence type="ECO:0000256" key="8">
    <source>
        <dbReference type="SAM" id="Phobius"/>
    </source>
</evidence>
<dbReference type="AlphaFoldDB" id="A0A060TDT3"/>
<dbReference type="PROSITE" id="PS00217">
    <property type="entry name" value="SUGAR_TRANSPORT_2"/>
    <property type="match status" value="1"/>
</dbReference>
<keyword evidence="5 8" id="KW-1133">Transmembrane helix</keyword>
<gene>
    <name evidence="10" type="ORF">GNLVRS02_ARAD1D50622g</name>
</gene>
<feature type="transmembrane region" description="Helical" evidence="8">
    <location>
        <begin position="395"/>
        <end position="414"/>
    </location>
</feature>
<dbReference type="Gene3D" id="1.20.1250.20">
    <property type="entry name" value="MFS general substrate transporter like domains"/>
    <property type="match status" value="1"/>
</dbReference>
<sequence>MNPQLFQFLLGCFVAIGSFNYGYDNSVITEVIASSAFNERFKPTAAETGAVVSVFTGGAFAGAIIAGFLNDWVGRRATIFSATIVFYVGAGLQTGASHLNHMYAGRVFAGLAVGIFYMVIPIYQSEIAHPSIRGRISALQQSFLGIGAVVSSWISYGCYIRFDDDKQYRLPLGLQLVPTFFLMLFVFTLPESPRWLVKKGKREQGLQTLARIHSKGNVQDAFVVAEMELIISDVDKEIENAQIPIWKIAFGSRSNFRRLFMAVTLQASVQMTGVSAISYFIPTIYSQMQIDTAKSLLLAACSGLINLFIAQTSCIWLIDKLGRRWPIIVANFLQALTFVVGCILMAKYPLSSTVPESAQIGFIATTWIFGVIFAIPGTTSWIIPAEIFNIQLRSLGVAAASCTSFAFNTMISQVTTIAMERIGYKFWFLFIVCNITNALFFYCFLPETGKTPLEKMDQLWQDAPIFIPSWNRHDYLKELEEVTQEVEASGVLEKGEVEEVERV</sequence>
<feature type="transmembrane region" description="Helical" evidence="8">
    <location>
        <begin position="259"/>
        <end position="281"/>
    </location>
</feature>
<feature type="transmembrane region" description="Helical" evidence="8">
    <location>
        <begin position="102"/>
        <end position="123"/>
    </location>
</feature>
<accession>A0A060TDT3</accession>
<dbReference type="InterPro" id="IPR036259">
    <property type="entry name" value="MFS_trans_sf"/>
</dbReference>
<evidence type="ECO:0000256" key="3">
    <source>
        <dbReference type="ARBA" id="ARBA00022448"/>
    </source>
</evidence>
<dbReference type="FunFam" id="1.20.1250.20:FF:000090">
    <property type="entry name" value="MFS sugar transporter, putative"/>
    <property type="match status" value="1"/>
</dbReference>
<comment type="subcellular location">
    <subcellularLocation>
        <location evidence="1">Membrane</location>
        <topology evidence="1">Multi-pass membrane protein</topology>
    </subcellularLocation>
</comment>
<feature type="transmembrane region" description="Helical" evidence="8">
    <location>
        <begin position="325"/>
        <end position="346"/>
    </location>
</feature>
<dbReference type="SUPFAM" id="SSF103473">
    <property type="entry name" value="MFS general substrate transporter"/>
    <property type="match status" value="1"/>
</dbReference>
<feature type="transmembrane region" description="Helical" evidence="8">
    <location>
        <begin position="358"/>
        <end position="383"/>
    </location>
</feature>
<organism evidence="10">
    <name type="scientific">Blastobotrys adeninivorans</name>
    <name type="common">Yeast</name>
    <name type="synonym">Arxula adeninivorans</name>
    <dbReference type="NCBI Taxonomy" id="409370"/>
    <lineage>
        <taxon>Eukaryota</taxon>
        <taxon>Fungi</taxon>
        <taxon>Dikarya</taxon>
        <taxon>Ascomycota</taxon>
        <taxon>Saccharomycotina</taxon>
        <taxon>Dipodascomycetes</taxon>
        <taxon>Dipodascales</taxon>
        <taxon>Trichomonascaceae</taxon>
        <taxon>Blastobotrys</taxon>
    </lineage>
</organism>
<evidence type="ECO:0000256" key="7">
    <source>
        <dbReference type="RuleBase" id="RU003346"/>
    </source>
</evidence>
<evidence type="ECO:0000256" key="4">
    <source>
        <dbReference type="ARBA" id="ARBA00022692"/>
    </source>
</evidence>
<feature type="transmembrane region" description="Helical" evidence="8">
    <location>
        <begin position="168"/>
        <end position="189"/>
    </location>
</feature>
<dbReference type="InterPro" id="IPR005828">
    <property type="entry name" value="MFS_sugar_transport-like"/>
</dbReference>
<dbReference type="PROSITE" id="PS50850">
    <property type="entry name" value="MFS"/>
    <property type="match status" value="1"/>
</dbReference>
<evidence type="ECO:0000256" key="1">
    <source>
        <dbReference type="ARBA" id="ARBA00004141"/>
    </source>
</evidence>
<dbReference type="PANTHER" id="PTHR48022:SF37">
    <property type="entry name" value="MAJOR FACILITATOR SUPERFAMILY (MFS) PROFILE DOMAIN-CONTAINING PROTEIN-RELATED"/>
    <property type="match status" value="1"/>
</dbReference>
<reference evidence="10" key="1">
    <citation type="submission" date="2014-02" db="EMBL/GenBank/DDBJ databases">
        <authorList>
            <person name="Genoscope - CEA"/>
        </authorList>
    </citation>
    <scope>NUCLEOTIDE SEQUENCE</scope>
    <source>
        <strain evidence="10">LS3</strain>
    </source>
</reference>
<feature type="transmembrane region" description="Helical" evidence="8">
    <location>
        <begin position="49"/>
        <end position="70"/>
    </location>
</feature>
<evidence type="ECO:0000259" key="9">
    <source>
        <dbReference type="PROSITE" id="PS50850"/>
    </source>
</evidence>
<dbReference type="Pfam" id="PF00083">
    <property type="entry name" value="Sugar_tr"/>
    <property type="match status" value="1"/>
</dbReference>
<dbReference type="EMBL" id="HG937694">
    <property type="protein sequence ID" value="CDP39113.1"/>
    <property type="molecule type" value="Genomic_DNA"/>
</dbReference>